<evidence type="ECO:0000256" key="10">
    <source>
        <dbReference type="HAMAP-Rule" id="MF_00321"/>
    </source>
</evidence>
<dbReference type="EMBL" id="JAGGJA010000005">
    <property type="protein sequence ID" value="MCW9707125.1"/>
    <property type="molecule type" value="Genomic_DNA"/>
</dbReference>
<feature type="domain" description="EngB-type G" evidence="11">
    <location>
        <begin position="22"/>
        <end position="195"/>
    </location>
</feature>
<evidence type="ECO:0000313" key="12">
    <source>
        <dbReference type="EMBL" id="MCW9707125.1"/>
    </source>
</evidence>
<dbReference type="PANTHER" id="PTHR11649">
    <property type="entry name" value="MSS1/TRME-RELATED GTP-BINDING PROTEIN"/>
    <property type="match status" value="1"/>
</dbReference>
<keyword evidence="8 10" id="KW-0717">Septation</keyword>
<dbReference type="RefSeq" id="WP_265765880.1">
    <property type="nucleotide sequence ID" value="NZ_JAGGJA010000005.1"/>
</dbReference>
<comment type="similarity">
    <text evidence="2 10">Belongs to the TRAFAC class TrmE-Era-EngA-EngB-Septin-like GTPase superfamily. EngB GTPase family.</text>
</comment>
<dbReference type="Proteomes" id="UP001207918">
    <property type="component" value="Unassembled WGS sequence"/>
</dbReference>
<dbReference type="Gene3D" id="3.40.50.300">
    <property type="entry name" value="P-loop containing nucleotide triphosphate hydrolases"/>
    <property type="match status" value="1"/>
</dbReference>
<dbReference type="InterPro" id="IPR027417">
    <property type="entry name" value="P-loop_NTPase"/>
</dbReference>
<comment type="cofactor">
    <cofactor evidence="1">
        <name>Mg(2+)</name>
        <dbReference type="ChEBI" id="CHEBI:18420"/>
    </cofactor>
</comment>
<comment type="function">
    <text evidence="10">Necessary for normal cell division and for the maintenance of normal septation.</text>
</comment>
<sequence>MKFKKAHFVTGAPSLDVCPEPYYPEICLAGRSNVGKSSLINAMLNHKGLARTSNTPGKTQEMNYYLVDDKTYLVDLPGFGYAKVSKKERERWGRDIRDYLLERPTLHLVIHLVDIRHKPSKLDEEFFYWLGVNRLPFIVVLTKGDKLSHNKRQQSKARVKRILDEMNIEVPIVISSVKDKTGIKDVKKLITEFTK</sequence>
<dbReference type="SUPFAM" id="SSF52540">
    <property type="entry name" value="P-loop containing nucleoside triphosphate hydrolases"/>
    <property type="match status" value="1"/>
</dbReference>
<keyword evidence="9 10" id="KW-0131">Cell cycle</keyword>
<evidence type="ECO:0000256" key="5">
    <source>
        <dbReference type="ARBA" id="ARBA00022741"/>
    </source>
</evidence>
<keyword evidence="6" id="KW-0460">Magnesium</keyword>
<dbReference type="InterPro" id="IPR019987">
    <property type="entry name" value="GTP-bd_ribosome_bio_YsxC"/>
</dbReference>
<keyword evidence="4" id="KW-0479">Metal-binding</keyword>
<comment type="caution">
    <text evidence="12">The sequence shown here is derived from an EMBL/GenBank/DDBJ whole genome shotgun (WGS) entry which is preliminary data.</text>
</comment>
<dbReference type="HAMAP" id="MF_00321">
    <property type="entry name" value="GTPase_EngB"/>
    <property type="match status" value="1"/>
</dbReference>
<dbReference type="InterPro" id="IPR030393">
    <property type="entry name" value="G_ENGB_dom"/>
</dbReference>
<keyword evidence="3 10" id="KW-0132">Cell division</keyword>
<reference evidence="12 13" key="1">
    <citation type="submission" date="2021-03" db="EMBL/GenBank/DDBJ databases">
        <title>Aliifodinibius sp. nov., a new bacterium isolated from saline soil.</title>
        <authorList>
            <person name="Galisteo C."/>
            <person name="De La Haba R."/>
            <person name="Sanchez-Porro C."/>
            <person name="Ventosa A."/>
        </authorList>
    </citation>
    <scope>NUCLEOTIDE SEQUENCE [LARGE SCALE GENOMIC DNA]</scope>
    <source>
        <strain evidence="12 13">1BSP15-2V2</strain>
    </source>
</reference>
<dbReference type="InterPro" id="IPR006073">
    <property type="entry name" value="GTP-bd"/>
</dbReference>
<keyword evidence="13" id="KW-1185">Reference proteome</keyword>
<evidence type="ECO:0000256" key="9">
    <source>
        <dbReference type="ARBA" id="ARBA00023306"/>
    </source>
</evidence>
<protein>
    <recommendedName>
        <fullName evidence="10">Probable GTP-binding protein EngB</fullName>
    </recommendedName>
</protein>
<dbReference type="PROSITE" id="PS51706">
    <property type="entry name" value="G_ENGB"/>
    <property type="match status" value="1"/>
</dbReference>
<keyword evidence="5 10" id="KW-0547">Nucleotide-binding</keyword>
<proteinExistence type="inferred from homology"/>
<gene>
    <name evidence="10" type="primary">engB</name>
    <name evidence="12" type="ORF">J6I44_09670</name>
</gene>
<evidence type="ECO:0000256" key="2">
    <source>
        <dbReference type="ARBA" id="ARBA00009638"/>
    </source>
</evidence>
<dbReference type="Pfam" id="PF01926">
    <property type="entry name" value="MMR_HSR1"/>
    <property type="match status" value="1"/>
</dbReference>
<evidence type="ECO:0000256" key="7">
    <source>
        <dbReference type="ARBA" id="ARBA00023134"/>
    </source>
</evidence>
<evidence type="ECO:0000256" key="4">
    <source>
        <dbReference type="ARBA" id="ARBA00022723"/>
    </source>
</evidence>
<accession>A0ABT3PMN9</accession>
<evidence type="ECO:0000256" key="3">
    <source>
        <dbReference type="ARBA" id="ARBA00022618"/>
    </source>
</evidence>
<name>A0ABT3PMN9_9BACT</name>
<dbReference type="PANTHER" id="PTHR11649:SF13">
    <property type="entry name" value="ENGB-TYPE G DOMAIN-CONTAINING PROTEIN"/>
    <property type="match status" value="1"/>
</dbReference>
<dbReference type="CDD" id="cd01876">
    <property type="entry name" value="YihA_EngB"/>
    <property type="match status" value="1"/>
</dbReference>
<evidence type="ECO:0000259" key="11">
    <source>
        <dbReference type="PROSITE" id="PS51706"/>
    </source>
</evidence>
<organism evidence="12 13">
    <name type="scientific">Fodinibius salsisoli</name>
    <dbReference type="NCBI Taxonomy" id="2820877"/>
    <lineage>
        <taxon>Bacteria</taxon>
        <taxon>Pseudomonadati</taxon>
        <taxon>Balneolota</taxon>
        <taxon>Balneolia</taxon>
        <taxon>Balneolales</taxon>
        <taxon>Balneolaceae</taxon>
        <taxon>Fodinibius</taxon>
    </lineage>
</organism>
<evidence type="ECO:0000256" key="1">
    <source>
        <dbReference type="ARBA" id="ARBA00001946"/>
    </source>
</evidence>
<evidence type="ECO:0000313" key="13">
    <source>
        <dbReference type="Proteomes" id="UP001207918"/>
    </source>
</evidence>
<dbReference type="NCBIfam" id="TIGR03598">
    <property type="entry name" value="GTPase_YsxC"/>
    <property type="match status" value="1"/>
</dbReference>
<evidence type="ECO:0000256" key="8">
    <source>
        <dbReference type="ARBA" id="ARBA00023210"/>
    </source>
</evidence>
<keyword evidence="7 10" id="KW-0342">GTP-binding</keyword>
<evidence type="ECO:0000256" key="6">
    <source>
        <dbReference type="ARBA" id="ARBA00022842"/>
    </source>
</evidence>